<evidence type="ECO:0000313" key="3">
    <source>
        <dbReference type="EMBL" id="KAJ7752301.1"/>
    </source>
</evidence>
<evidence type="ECO:0000256" key="1">
    <source>
        <dbReference type="PROSITE-ProRule" id="PRU00175"/>
    </source>
</evidence>
<dbReference type="AlphaFoldDB" id="A0AAD7IZ04"/>
<organism evidence="3 4">
    <name type="scientific">Mycena metata</name>
    <dbReference type="NCBI Taxonomy" id="1033252"/>
    <lineage>
        <taxon>Eukaryota</taxon>
        <taxon>Fungi</taxon>
        <taxon>Dikarya</taxon>
        <taxon>Basidiomycota</taxon>
        <taxon>Agaricomycotina</taxon>
        <taxon>Agaricomycetes</taxon>
        <taxon>Agaricomycetidae</taxon>
        <taxon>Agaricales</taxon>
        <taxon>Marasmiineae</taxon>
        <taxon>Mycenaceae</taxon>
        <taxon>Mycena</taxon>
    </lineage>
</organism>
<accession>A0AAD7IZ04</accession>
<gene>
    <name evidence="3" type="ORF">B0H16DRAFT_1723647</name>
</gene>
<name>A0AAD7IZ04_9AGAR</name>
<dbReference type="GO" id="GO:0008270">
    <property type="term" value="F:zinc ion binding"/>
    <property type="evidence" value="ECO:0007669"/>
    <property type="project" value="UniProtKB-KW"/>
</dbReference>
<feature type="domain" description="RING-type" evidence="2">
    <location>
        <begin position="86"/>
        <end position="124"/>
    </location>
</feature>
<proteinExistence type="predicted"/>
<sequence>MSAQVPESSVRRPTSLLSGQSPAQVARIRWALGNSAASPATRRLIARQRQITGVREIRDNPLSEQELYLNAARPESLQTPHSHYMCTICSCVKVHPVAYLCGHSNCYICVRLHLEQDWKCPVPQCGQVMRRPPHRHYPEEETLVQQFPGRENGSVVSYCWEGLVFPSALSPATSEDDLEDD</sequence>
<protein>
    <recommendedName>
        <fullName evidence="2">RING-type domain-containing protein</fullName>
    </recommendedName>
</protein>
<keyword evidence="1" id="KW-0862">Zinc</keyword>
<evidence type="ECO:0000259" key="2">
    <source>
        <dbReference type="PROSITE" id="PS50089"/>
    </source>
</evidence>
<comment type="caution">
    <text evidence="3">The sequence shown here is derived from an EMBL/GenBank/DDBJ whole genome shotgun (WGS) entry which is preliminary data.</text>
</comment>
<keyword evidence="1" id="KW-0863">Zinc-finger</keyword>
<dbReference type="InterPro" id="IPR013083">
    <property type="entry name" value="Znf_RING/FYVE/PHD"/>
</dbReference>
<dbReference type="InterPro" id="IPR001841">
    <property type="entry name" value="Znf_RING"/>
</dbReference>
<dbReference type="EMBL" id="JARKIB010000059">
    <property type="protein sequence ID" value="KAJ7752301.1"/>
    <property type="molecule type" value="Genomic_DNA"/>
</dbReference>
<dbReference type="Proteomes" id="UP001215598">
    <property type="component" value="Unassembled WGS sequence"/>
</dbReference>
<dbReference type="PROSITE" id="PS50089">
    <property type="entry name" value="ZF_RING_2"/>
    <property type="match status" value="1"/>
</dbReference>
<reference evidence="3" key="1">
    <citation type="submission" date="2023-03" db="EMBL/GenBank/DDBJ databases">
        <title>Massive genome expansion in bonnet fungi (Mycena s.s.) driven by repeated elements and novel gene families across ecological guilds.</title>
        <authorList>
            <consortium name="Lawrence Berkeley National Laboratory"/>
            <person name="Harder C.B."/>
            <person name="Miyauchi S."/>
            <person name="Viragh M."/>
            <person name="Kuo A."/>
            <person name="Thoen E."/>
            <person name="Andreopoulos B."/>
            <person name="Lu D."/>
            <person name="Skrede I."/>
            <person name="Drula E."/>
            <person name="Henrissat B."/>
            <person name="Morin E."/>
            <person name="Kohler A."/>
            <person name="Barry K."/>
            <person name="LaButti K."/>
            <person name="Morin E."/>
            <person name="Salamov A."/>
            <person name="Lipzen A."/>
            <person name="Mereny Z."/>
            <person name="Hegedus B."/>
            <person name="Baldrian P."/>
            <person name="Stursova M."/>
            <person name="Weitz H."/>
            <person name="Taylor A."/>
            <person name="Grigoriev I.V."/>
            <person name="Nagy L.G."/>
            <person name="Martin F."/>
            <person name="Kauserud H."/>
        </authorList>
    </citation>
    <scope>NUCLEOTIDE SEQUENCE</scope>
    <source>
        <strain evidence="3">CBHHK182m</strain>
    </source>
</reference>
<keyword evidence="4" id="KW-1185">Reference proteome</keyword>
<dbReference type="Gene3D" id="3.30.40.10">
    <property type="entry name" value="Zinc/RING finger domain, C3HC4 (zinc finger)"/>
    <property type="match status" value="1"/>
</dbReference>
<keyword evidence="1" id="KW-0479">Metal-binding</keyword>
<evidence type="ECO:0000313" key="4">
    <source>
        <dbReference type="Proteomes" id="UP001215598"/>
    </source>
</evidence>
<dbReference type="SUPFAM" id="SSF57850">
    <property type="entry name" value="RING/U-box"/>
    <property type="match status" value="1"/>
</dbReference>